<comment type="caution">
    <text evidence="19">The sequence shown here is derived from an EMBL/GenBank/DDBJ whole genome shotgun (WGS) entry which is preliminary data.</text>
</comment>
<dbReference type="Pfam" id="PF00085">
    <property type="entry name" value="Thioredoxin"/>
    <property type="match status" value="2"/>
</dbReference>
<evidence type="ECO:0000256" key="15">
    <source>
        <dbReference type="RuleBase" id="RU004208"/>
    </source>
</evidence>
<keyword evidence="7" id="KW-0677">Repeat</keyword>
<feature type="domain" description="C3H1-type" evidence="17">
    <location>
        <begin position="131"/>
        <end position="159"/>
    </location>
</feature>
<dbReference type="InterPro" id="IPR036855">
    <property type="entry name" value="Znf_CCCH_sf"/>
</dbReference>
<keyword evidence="13" id="KW-0676">Redox-active center</keyword>
<feature type="region of interest" description="Disordered" evidence="16">
    <location>
        <begin position="570"/>
        <end position="592"/>
    </location>
</feature>
<evidence type="ECO:0000313" key="20">
    <source>
        <dbReference type="Proteomes" id="UP000824890"/>
    </source>
</evidence>
<feature type="domain" description="Thioredoxin" evidence="18">
    <location>
        <begin position="581"/>
        <end position="696"/>
    </location>
</feature>
<dbReference type="InterPro" id="IPR017937">
    <property type="entry name" value="Thioredoxin_CS"/>
</dbReference>
<feature type="domain" description="C3H1-type" evidence="17">
    <location>
        <begin position="86"/>
        <end position="114"/>
    </location>
</feature>
<feature type="compositionally biased region" description="Polar residues" evidence="16">
    <location>
        <begin position="1"/>
        <end position="11"/>
    </location>
</feature>
<comment type="subcellular location">
    <subcellularLocation>
        <location evidence="2">Endoplasmic reticulum lumen</location>
    </subcellularLocation>
</comment>
<dbReference type="EMBL" id="JAGKQM010000013">
    <property type="protein sequence ID" value="KAH0889399.1"/>
    <property type="molecule type" value="Genomic_DNA"/>
</dbReference>
<keyword evidence="8 14" id="KW-0863">Zinc-finger</keyword>
<dbReference type="InterPro" id="IPR000571">
    <property type="entry name" value="Znf_CCCH"/>
</dbReference>
<dbReference type="SUPFAM" id="SSF52833">
    <property type="entry name" value="Thioredoxin-like"/>
    <property type="match status" value="3"/>
</dbReference>
<feature type="compositionally biased region" description="Polar residues" evidence="16">
    <location>
        <begin position="395"/>
        <end position="410"/>
    </location>
</feature>
<dbReference type="PRINTS" id="PR00421">
    <property type="entry name" value="THIOREDOXIN"/>
</dbReference>
<evidence type="ECO:0000256" key="9">
    <source>
        <dbReference type="ARBA" id="ARBA00022824"/>
    </source>
</evidence>
<dbReference type="PROSITE" id="PS00194">
    <property type="entry name" value="THIOREDOXIN_1"/>
    <property type="match status" value="2"/>
</dbReference>
<evidence type="ECO:0000259" key="17">
    <source>
        <dbReference type="PROSITE" id="PS50103"/>
    </source>
</evidence>
<evidence type="ECO:0000256" key="13">
    <source>
        <dbReference type="ARBA" id="ARBA00023284"/>
    </source>
</evidence>
<dbReference type="SMART" id="SM00356">
    <property type="entry name" value="ZnF_C3H1"/>
    <property type="match status" value="5"/>
</dbReference>
<evidence type="ECO:0000313" key="19">
    <source>
        <dbReference type="EMBL" id="KAH0889399.1"/>
    </source>
</evidence>
<evidence type="ECO:0000256" key="5">
    <source>
        <dbReference type="ARBA" id="ARBA00022723"/>
    </source>
</evidence>
<dbReference type="InterPro" id="IPR005788">
    <property type="entry name" value="PDI_thioredoxin-like_dom"/>
</dbReference>
<feature type="compositionally biased region" description="Low complexity" evidence="16">
    <location>
        <begin position="304"/>
        <end position="320"/>
    </location>
</feature>
<feature type="compositionally biased region" description="Polar residues" evidence="16">
    <location>
        <begin position="355"/>
        <end position="369"/>
    </location>
</feature>
<comment type="catalytic activity">
    <reaction evidence="1">
        <text>Catalyzes the rearrangement of -S-S- bonds in proteins.</text>
        <dbReference type="EC" id="5.3.4.1"/>
    </reaction>
</comment>
<evidence type="ECO:0000256" key="4">
    <source>
        <dbReference type="ARBA" id="ARBA00012723"/>
    </source>
</evidence>
<dbReference type="SUPFAM" id="SSF90229">
    <property type="entry name" value="CCCH zinc finger"/>
    <property type="match status" value="5"/>
</dbReference>
<keyword evidence="10 14" id="KW-0862">Zinc</keyword>
<evidence type="ECO:0000256" key="2">
    <source>
        <dbReference type="ARBA" id="ARBA00004319"/>
    </source>
</evidence>
<evidence type="ECO:0000259" key="18">
    <source>
        <dbReference type="PROSITE" id="PS51352"/>
    </source>
</evidence>
<dbReference type="Pfam" id="PF24541">
    <property type="entry name" value="Thioredox_PDIA6_C"/>
    <property type="match status" value="1"/>
</dbReference>
<dbReference type="Gene3D" id="2.30.30.1190">
    <property type="match status" value="1"/>
</dbReference>
<feature type="region of interest" description="Disordered" evidence="16">
    <location>
        <begin position="1"/>
        <end position="45"/>
    </location>
</feature>
<feature type="zinc finger region" description="C3H1-type" evidence="14">
    <location>
        <begin position="86"/>
        <end position="114"/>
    </location>
</feature>
<dbReference type="CDD" id="cd03001">
    <property type="entry name" value="PDI_a_P5"/>
    <property type="match status" value="2"/>
</dbReference>
<evidence type="ECO:0000256" key="12">
    <source>
        <dbReference type="ARBA" id="ARBA00023235"/>
    </source>
</evidence>
<evidence type="ECO:0000256" key="10">
    <source>
        <dbReference type="ARBA" id="ARBA00022833"/>
    </source>
</evidence>
<feature type="domain" description="C3H1-type" evidence="17">
    <location>
        <begin position="42"/>
        <end position="70"/>
    </location>
</feature>
<dbReference type="EC" id="5.3.4.1" evidence="4"/>
<dbReference type="PROSITE" id="PS50103">
    <property type="entry name" value="ZF_C3H1"/>
    <property type="match status" value="5"/>
</dbReference>
<keyword evidence="6" id="KW-0732">Signal</keyword>
<evidence type="ECO:0000256" key="6">
    <source>
        <dbReference type="ARBA" id="ARBA00022729"/>
    </source>
</evidence>
<sequence length="900" mass="98793">MSETQNSTESVRSSDKIEDTLTRVKVNEENMEQSSPSPYPDRPGERDCQFFLRTGQCGYGNSCRYNHPLSLFPQAVLYQRDELPERIGQPDCEYYLKTGACKYGSTCKYHHPKDRNGAEPVLFNVLGYPMRQGEKSCPYYMQTGMCKFGVACKFHHPHPQPHNGQSTTHGMSSFPYSMMSLPPATYGVMPPPQVPHPQAYMPFMFAPPQGWSPYMAGSNPIYNVKTQPDSSSERAECRFYMNTGTCKYGDDCKYSHPKERMLQSPPNLSHHIVLLPARPGQPACGNFKAYGFCKYGPNCKYDHPSSPVSTQPRSSTPPSRCDSTAISNGDKPGSENNSSEVEKQDEDISDKSEVQESSQLSGSDSTAISNGDKPAADNHSSEVEKHDDSSDKTEVQGSSQLSGSESTVIANGNKPAAESHSSEIEKQDEDISDKSEVQDCDSTALSNGKTDAESPSSETEKQEDNACMSGVLNSNGVVLVEFFAPWCGHCKALTPTWEKVAGVLKGVATVAAIDADAHQSAAQDYGIKGFPTITVFVPGKPPVDYQGARDAKSIANFAYKQVKALVSNRLEGKSKPNGGGSSERKSEPSASVELTSSNFDELVIKSNDLWIVEFFAPWCGHCKKLAPEWKKAAKNLKGKVKLGHVNCDVEQSIMSRFKVQGFPTIMVFGADKSSPYAYEGARSASAIESFATELVESSAGPVEVTELTGPVWYRFHITYFSFRWYSARNQYIDICSLVIVQDVMEKKCGSAAICFISFLPDILDSKAEGRNKYLKMLQSVAEKYKRHPYSFVWVAAVTQPDLEKKVSVGGYGYPAMVAMNVKKGVYAPLKSAFELQHLLEFVKDAEAGGKGNLPMNGTPEIVDTKAWDGKDGEVIEEDEFSLEELMGGDDDANVGIKDEL</sequence>
<evidence type="ECO:0000256" key="14">
    <source>
        <dbReference type="PROSITE-ProRule" id="PRU00723"/>
    </source>
</evidence>
<feature type="compositionally biased region" description="Polar residues" evidence="16">
    <location>
        <begin position="440"/>
        <end position="457"/>
    </location>
</feature>
<name>A0ABQ8AA27_BRANA</name>
<feature type="zinc finger region" description="C3H1-type" evidence="14">
    <location>
        <begin position="131"/>
        <end position="159"/>
    </location>
</feature>
<dbReference type="Gene3D" id="4.10.1000.10">
    <property type="entry name" value="Zinc finger, CCCH-type"/>
    <property type="match status" value="2"/>
</dbReference>
<keyword evidence="12" id="KW-0413">Isomerase</keyword>
<dbReference type="Proteomes" id="UP000824890">
    <property type="component" value="Unassembled WGS sequence"/>
</dbReference>
<comment type="similarity">
    <text evidence="3 15">Belongs to the protein disulfide isomerase family.</text>
</comment>
<dbReference type="PROSITE" id="PS51352">
    <property type="entry name" value="THIOREDOXIN_2"/>
    <property type="match status" value="2"/>
</dbReference>
<protein>
    <recommendedName>
        <fullName evidence="4">protein disulfide-isomerase</fullName>
        <ecNumber evidence="4">5.3.4.1</ecNumber>
    </recommendedName>
</protein>
<dbReference type="InterPro" id="IPR013766">
    <property type="entry name" value="Thioredoxin_domain"/>
</dbReference>
<dbReference type="PANTHER" id="PTHR45815">
    <property type="entry name" value="PROTEIN DISULFIDE-ISOMERASE A6"/>
    <property type="match status" value="1"/>
</dbReference>
<keyword evidence="5 14" id="KW-0479">Metal-binding</keyword>
<keyword evidence="20" id="KW-1185">Reference proteome</keyword>
<feature type="compositionally biased region" description="Basic and acidic residues" evidence="16">
    <location>
        <begin position="12"/>
        <end position="28"/>
    </location>
</feature>
<organism evidence="19 20">
    <name type="scientific">Brassica napus</name>
    <name type="common">Rape</name>
    <dbReference type="NCBI Taxonomy" id="3708"/>
    <lineage>
        <taxon>Eukaryota</taxon>
        <taxon>Viridiplantae</taxon>
        <taxon>Streptophyta</taxon>
        <taxon>Embryophyta</taxon>
        <taxon>Tracheophyta</taxon>
        <taxon>Spermatophyta</taxon>
        <taxon>Magnoliopsida</taxon>
        <taxon>eudicotyledons</taxon>
        <taxon>Gunneridae</taxon>
        <taxon>Pentapetalae</taxon>
        <taxon>rosids</taxon>
        <taxon>malvids</taxon>
        <taxon>Brassicales</taxon>
        <taxon>Brassicaceae</taxon>
        <taxon>Brassiceae</taxon>
        <taxon>Brassica</taxon>
    </lineage>
</organism>
<keyword evidence="11" id="KW-1015">Disulfide bond</keyword>
<feature type="zinc finger region" description="C3H1-type" evidence="14">
    <location>
        <begin position="42"/>
        <end position="70"/>
    </location>
</feature>
<evidence type="ECO:0000256" key="7">
    <source>
        <dbReference type="ARBA" id="ARBA00022737"/>
    </source>
</evidence>
<evidence type="ECO:0000256" key="8">
    <source>
        <dbReference type="ARBA" id="ARBA00022771"/>
    </source>
</evidence>
<evidence type="ECO:0000256" key="16">
    <source>
        <dbReference type="SAM" id="MobiDB-lite"/>
    </source>
</evidence>
<evidence type="ECO:0000256" key="1">
    <source>
        <dbReference type="ARBA" id="ARBA00001182"/>
    </source>
</evidence>
<evidence type="ECO:0000256" key="11">
    <source>
        <dbReference type="ARBA" id="ARBA00023157"/>
    </source>
</evidence>
<dbReference type="PANTHER" id="PTHR45815:SF3">
    <property type="entry name" value="PROTEIN DISULFIDE-ISOMERASE A6"/>
    <property type="match status" value="1"/>
</dbReference>
<feature type="zinc finger region" description="C3H1-type" evidence="14">
    <location>
        <begin position="278"/>
        <end position="306"/>
    </location>
</feature>
<dbReference type="CDD" id="cd02983">
    <property type="entry name" value="P5_C"/>
    <property type="match status" value="1"/>
</dbReference>
<gene>
    <name evidence="19" type="ORF">HID58_051828</name>
</gene>
<feature type="zinc finger region" description="C3H1-type" evidence="14">
    <location>
        <begin position="231"/>
        <end position="259"/>
    </location>
</feature>
<feature type="domain" description="C3H1-type" evidence="17">
    <location>
        <begin position="278"/>
        <end position="306"/>
    </location>
</feature>
<dbReference type="InterPro" id="IPR057305">
    <property type="entry name" value="Thioredox_PDIA6_C"/>
</dbReference>
<accession>A0ABQ8AA27</accession>
<feature type="domain" description="Thioredoxin" evidence="18">
    <location>
        <begin position="431"/>
        <end position="567"/>
    </location>
</feature>
<dbReference type="NCBIfam" id="TIGR01126">
    <property type="entry name" value="pdi_dom"/>
    <property type="match status" value="1"/>
</dbReference>
<feature type="compositionally biased region" description="Basic and acidic residues" evidence="16">
    <location>
        <begin position="374"/>
        <end position="394"/>
    </location>
</feature>
<dbReference type="InterPro" id="IPR036249">
    <property type="entry name" value="Thioredoxin-like_sf"/>
</dbReference>
<evidence type="ECO:0000256" key="3">
    <source>
        <dbReference type="ARBA" id="ARBA00006347"/>
    </source>
</evidence>
<keyword evidence="9" id="KW-0256">Endoplasmic reticulum</keyword>
<dbReference type="Gene3D" id="3.40.30.10">
    <property type="entry name" value="Glutaredoxin"/>
    <property type="match status" value="3"/>
</dbReference>
<dbReference type="Pfam" id="PF00642">
    <property type="entry name" value="zf-CCCH"/>
    <property type="match status" value="5"/>
</dbReference>
<feature type="domain" description="C3H1-type" evidence="17">
    <location>
        <begin position="231"/>
        <end position="259"/>
    </location>
</feature>
<feature type="region of interest" description="Disordered" evidence="16">
    <location>
        <begin position="303"/>
        <end position="465"/>
    </location>
</feature>
<reference evidence="19 20" key="1">
    <citation type="submission" date="2021-05" db="EMBL/GenBank/DDBJ databases">
        <title>Genome Assembly of Synthetic Allotetraploid Brassica napus Reveals Homoeologous Exchanges between Subgenomes.</title>
        <authorList>
            <person name="Davis J.T."/>
        </authorList>
    </citation>
    <scope>NUCLEOTIDE SEQUENCE [LARGE SCALE GENOMIC DNA]</scope>
    <source>
        <strain evidence="20">cv. Da-Ae</strain>
        <tissue evidence="19">Seedling</tissue>
    </source>
</reference>
<proteinExistence type="inferred from homology"/>